<evidence type="ECO:0000313" key="1">
    <source>
        <dbReference type="EMBL" id="KAG9699249.1"/>
    </source>
</evidence>
<proteinExistence type="predicted"/>
<feature type="non-terminal residue" evidence="1">
    <location>
        <position position="270"/>
    </location>
</feature>
<reference evidence="1" key="1">
    <citation type="journal article" date="2021" name="J Fungi (Basel)">
        <title>Virulence traits and population genomics of the black yeast Aureobasidium melanogenum.</title>
        <authorList>
            <person name="Cernosa A."/>
            <person name="Sun X."/>
            <person name="Gostincar C."/>
            <person name="Fang C."/>
            <person name="Gunde-Cimerman N."/>
            <person name="Song Z."/>
        </authorList>
    </citation>
    <scope>NUCLEOTIDE SEQUENCE</scope>
    <source>
        <strain evidence="1">EXF-9911</strain>
    </source>
</reference>
<protein>
    <submittedName>
        <fullName evidence="1">Uncharacterized protein</fullName>
    </submittedName>
</protein>
<dbReference type="EMBL" id="JAHFXF010000037">
    <property type="protein sequence ID" value="KAG9699249.1"/>
    <property type="molecule type" value="Genomic_DNA"/>
</dbReference>
<organism evidence="1 2">
    <name type="scientific">Aureobasidium melanogenum</name>
    <name type="common">Aureobasidium pullulans var. melanogenum</name>
    <dbReference type="NCBI Taxonomy" id="46634"/>
    <lineage>
        <taxon>Eukaryota</taxon>
        <taxon>Fungi</taxon>
        <taxon>Dikarya</taxon>
        <taxon>Ascomycota</taxon>
        <taxon>Pezizomycotina</taxon>
        <taxon>Dothideomycetes</taxon>
        <taxon>Dothideomycetidae</taxon>
        <taxon>Dothideales</taxon>
        <taxon>Saccotheciaceae</taxon>
        <taxon>Aureobasidium</taxon>
    </lineage>
</organism>
<evidence type="ECO:0000313" key="2">
    <source>
        <dbReference type="Proteomes" id="UP000779574"/>
    </source>
</evidence>
<accession>A0A9P8EV23</accession>
<name>A0A9P8EV23_AURME</name>
<gene>
    <name evidence="1" type="ORF">KCU76_g1659</name>
</gene>
<sequence length="270" mass="31344">MPTLDETTYSRETTIVAFRDYYNFLIKMFLPENWIPEPPTRGWPSITRQKAILLGKNDEVYELIRHLPYLPESTLLVARATATNWSSVFEDMNIDREAATGTKIVTEGLEGPNIPPSAFGLTLGGRDTFRFILDTKFGTVHWLEGPDIDLDATRQPIVGPSGDREPFRDCTPENERGWRSQTAWTITDFFEVLKNEFRTLRSVPVDASWVEYWFGDEDYEEFEEPDEGDILIRSVRDTYQEYGWPDVSVYRRDECQDEVDKLIRNSGIYL</sequence>
<dbReference type="OrthoDB" id="5343383at2759"/>
<dbReference type="Proteomes" id="UP000779574">
    <property type="component" value="Unassembled WGS sequence"/>
</dbReference>
<dbReference type="AlphaFoldDB" id="A0A9P8EV23"/>
<reference evidence="1" key="2">
    <citation type="submission" date="2021-08" db="EMBL/GenBank/DDBJ databases">
        <authorList>
            <person name="Gostincar C."/>
            <person name="Sun X."/>
            <person name="Song Z."/>
            <person name="Gunde-Cimerman N."/>
        </authorList>
    </citation>
    <scope>NUCLEOTIDE SEQUENCE</scope>
    <source>
        <strain evidence="1">EXF-9911</strain>
    </source>
</reference>
<comment type="caution">
    <text evidence="1">The sequence shown here is derived from an EMBL/GenBank/DDBJ whole genome shotgun (WGS) entry which is preliminary data.</text>
</comment>